<sequence>MPASMRGVQIEKSVGIKSDGIRPQQSESQSPYPRSLAEYCIFVNPTPPSCLRQSSSTWNGSFQYSPPIRSISYVIPPTIAHGSKPHSISESMNQLCSGVSGEYQKKVGEVESLKQSQQQQKPQFIQISQQRPIISDSRIFGTSPNSSSIIEPYGHSFSLQNVMHSIRHRGNSMSSAIPQTTVGDTSSSVEQLTTSSTFHKQSIDENLFLGLAAVMPEQVFNSTVLIYDASTLLPISQPLLGDNPSEICRHNFEQVLKYGCGRSDLLALWQFLEQLISYSKPFSSIQSGDSKKSIHLQFGRLYKIESAKILRAARSVELTEIPWNSHPLGRELINRLLEHYVSKSDLQTAAVIICLFNITKNNNVPRSKIRRRSTTWTDTTKIGIIKQSKTTEDNNINIRPTTKTISTSSSSAALYMQQNISSMPITTISEHNVTAIIPQHLNRKTSAASNTAFSANAPLDQFYTTRGGQFTRLEGGIASAKPAITTTVDRLSPSPEYLYSSPKPKTTYTLPARKERNNNLLSLDPTLSHRFNEVKRIYADILYRWRMYKKCAEVLKHCDSAKNNESIEIIKTLTWCHFCGQQRRGDSFCCIKGRRTSSIGIVTTCVTCSHGGYLTHLATWFDTQSQCPLGCGCEFGYSTCHWCHVMEHESFEDVEIANILNENFVSVKVDREERPDVDKLYMTFVQSLTGGGGWPMSVFLTPELEPIYGGTYFPPRDSFGRLGFSSVLTMITDKWKINNVQMRIEGQQVAESIRNALKPTTTIKDGQKQNFPNSVSTLNACFEWLSKRFDSTFGGFGSAPKFPKTVDLDFLLNFYVVRKPSVEADKALNMLKLTFEKMFEGGIHDHVGKKMLYDQGQLLRSFSNFCKTCPSDKELATDAIIDIAKYLNTNLSHPVCFYSAEDADSLPEEGSKKKREGAFCVWTKTEVERVLGDRPARHNENVCLDEIVCAAFGIRDEGNVPSSADPYDELKLQNILHLVSRPQLEEISKEHKMSLSELCECIEDSKRFLAEERAKRPKPHLDNKLVTAWNALAISGFCAAATIIDEQNKEYRERAENAVKFIREHLYKEESGELLRSVYVDESGNIVQSSSPIMAFSDDYAFLIEALIDLYSLNFDENLIKWAEQLQNKMDILFFDSTNNSGYFTSRSGDQSIFARIVDEQDGAEPCSTSIAISNLLRLSSLLDSKEFKQRAESVFLSNTWTERLTKFPFVVPKLLLPLYSLTNPQFQFIIVGDINDLTTQKMLQTIQQKYLSMATIIFLDANKIKLNGNNSFLLQKNSHLKDYIESYKIGGPPTIFLCQAESCEMPLNSLEELQKRLAKL</sequence>
<evidence type="ECO:0000313" key="1">
    <source>
        <dbReference type="EMBL" id="CAK5029752.1"/>
    </source>
</evidence>
<comment type="caution">
    <text evidence="1">The sequence shown here is derived from an EMBL/GenBank/DDBJ whole genome shotgun (WGS) entry which is preliminary data.</text>
</comment>
<name>A0ACB0Y2V1_MELEN</name>
<evidence type="ECO:0000313" key="2">
    <source>
        <dbReference type="Proteomes" id="UP001497535"/>
    </source>
</evidence>
<accession>A0ACB0Y2V1</accession>
<keyword evidence="2" id="KW-1185">Reference proteome</keyword>
<proteinExistence type="predicted"/>
<dbReference type="EMBL" id="CAVMJV010000005">
    <property type="protein sequence ID" value="CAK5029752.1"/>
    <property type="molecule type" value="Genomic_DNA"/>
</dbReference>
<gene>
    <name evidence="1" type="ORF">MENTE1834_LOCUS7007</name>
</gene>
<dbReference type="Proteomes" id="UP001497535">
    <property type="component" value="Unassembled WGS sequence"/>
</dbReference>
<protein>
    <submittedName>
        <fullName evidence="1">Uncharacterized protein</fullName>
    </submittedName>
</protein>
<reference evidence="1" key="1">
    <citation type="submission" date="2023-11" db="EMBL/GenBank/DDBJ databases">
        <authorList>
            <person name="Poullet M."/>
        </authorList>
    </citation>
    <scope>NUCLEOTIDE SEQUENCE</scope>
    <source>
        <strain evidence="1">E1834</strain>
    </source>
</reference>
<organism evidence="1 2">
    <name type="scientific">Meloidogyne enterolobii</name>
    <name type="common">Root-knot nematode worm</name>
    <name type="synonym">Meloidogyne mayaguensis</name>
    <dbReference type="NCBI Taxonomy" id="390850"/>
    <lineage>
        <taxon>Eukaryota</taxon>
        <taxon>Metazoa</taxon>
        <taxon>Ecdysozoa</taxon>
        <taxon>Nematoda</taxon>
        <taxon>Chromadorea</taxon>
        <taxon>Rhabditida</taxon>
        <taxon>Tylenchina</taxon>
        <taxon>Tylenchomorpha</taxon>
        <taxon>Tylenchoidea</taxon>
        <taxon>Meloidogynidae</taxon>
        <taxon>Meloidogyninae</taxon>
        <taxon>Meloidogyne</taxon>
    </lineage>
</organism>